<name>A0A1X7K1U2_9SPHI</name>
<dbReference type="PANTHER" id="PTHR43022">
    <property type="entry name" value="PROTEIN SMF"/>
    <property type="match status" value="1"/>
</dbReference>
<organism evidence="3 4">
    <name type="scientific">Sphingobacterium psychroaquaticum</name>
    <dbReference type="NCBI Taxonomy" id="561061"/>
    <lineage>
        <taxon>Bacteria</taxon>
        <taxon>Pseudomonadati</taxon>
        <taxon>Bacteroidota</taxon>
        <taxon>Sphingobacteriia</taxon>
        <taxon>Sphingobacteriales</taxon>
        <taxon>Sphingobacteriaceae</taxon>
        <taxon>Sphingobacterium</taxon>
    </lineage>
</organism>
<dbReference type="Gene3D" id="3.40.50.450">
    <property type="match status" value="1"/>
</dbReference>
<evidence type="ECO:0000313" key="4">
    <source>
        <dbReference type="Proteomes" id="UP000192980"/>
    </source>
</evidence>
<dbReference type="SMART" id="SM00278">
    <property type="entry name" value="HhH1"/>
    <property type="match status" value="2"/>
</dbReference>
<evidence type="ECO:0000259" key="2">
    <source>
        <dbReference type="SMART" id="SM00278"/>
    </source>
</evidence>
<dbReference type="InterPro" id="IPR003583">
    <property type="entry name" value="Hlx-hairpin-Hlx_DNA-bd_motif"/>
</dbReference>
<reference evidence="3 4" key="1">
    <citation type="submission" date="2017-04" db="EMBL/GenBank/DDBJ databases">
        <authorList>
            <person name="Afonso C.L."/>
            <person name="Miller P.J."/>
            <person name="Scott M.A."/>
            <person name="Spackman E."/>
            <person name="Goraichik I."/>
            <person name="Dimitrov K.M."/>
            <person name="Suarez D.L."/>
            <person name="Swayne D.E."/>
        </authorList>
    </citation>
    <scope>NUCLEOTIDE SEQUENCE [LARGE SCALE GENOMIC DNA]</scope>
    <source>
        <strain evidence="3 4">DSM 22418</strain>
    </source>
</reference>
<dbReference type="InterPro" id="IPR010994">
    <property type="entry name" value="RuvA_2-like"/>
</dbReference>
<dbReference type="GO" id="GO:0003677">
    <property type="term" value="F:DNA binding"/>
    <property type="evidence" value="ECO:0007669"/>
    <property type="project" value="InterPro"/>
</dbReference>
<comment type="similarity">
    <text evidence="1">Belongs to the DprA/Smf family.</text>
</comment>
<dbReference type="NCBIfam" id="TIGR00732">
    <property type="entry name" value="dprA"/>
    <property type="match status" value="1"/>
</dbReference>
<dbReference type="GO" id="GO:0006281">
    <property type="term" value="P:DNA repair"/>
    <property type="evidence" value="ECO:0007669"/>
    <property type="project" value="InterPro"/>
</dbReference>
<accession>A0A1X7K1U2</accession>
<sequence>MNKLHQIALSKIKGVGPKTARSLLTHCGSVDAIFHASKEELLRIPNIGHVTVESILSKSYMSLAEEELKFVEKHNIEVLSVTDDSYPKRLRQCADAPLVLYFKGNTNLNPQYAVSIVGTRNATSYGKGICDDLVTELAELGVQVISGLAYGIDVQAHRMALKHNLSTIGVLGHGLDTIYPAPHREVASKMLENGGLLTEFPSQTKPDRMNFPARNRIIAGLSDVTIVIEAAKKGGALITAEIANSYNRDVCAFPGAIDQEYSEGCNYLIKTHRAHLIRNAADLLYLMGWERSKPETHGKQLRLLPPDLNTDETSLYSFILEKETAHIDDIARHLGWPLSKLAMILLDLEINEHIISLPGKIYKNL</sequence>
<dbReference type="STRING" id="561061.SAMN05660862_2385"/>
<dbReference type="SUPFAM" id="SSF47781">
    <property type="entry name" value="RuvA domain 2-like"/>
    <property type="match status" value="1"/>
</dbReference>
<dbReference type="Gene3D" id="1.10.10.10">
    <property type="entry name" value="Winged helix-like DNA-binding domain superfamily/Winged helix DNA-binding domain"/>
    <property type="match status" value="1"/>
</dbReference>
<dbReference type="SUPFAM" id="SSF102405">
    <property type="entry name" value="MCP/YpsA-like"/>
    <property type="match status" value="1"/>
</dbReference>
<dbReference type="Proteomes" id="UP000192980">
    <property type="component" value="Unassembled WGS sequence"/>
</dbReference>
<feature type="domain" description="Helix-hairpin-helix DNA-binding motif class 1" evidence="2">
    <location>
        <begin position="7"/>
        <end position="26"/>
    </location>
</feature>
<gene>
    <name evidence="3" type="ORF">SAMN05660862_2385</name>
</gene>
<evidence type="ECO:0000256" key="1">
    <source>
        <dbReference type="ARBA" id="ARBA00006525"/>
    </source>
</evidence>
<dbReference type="InterPro" id="IPR057666">
    <property type="entry name" value="DrpA_SLOG"/>
</dbReference>
<feature type="domain" description="Helix-hairpin-helix DNA-binding motif class 1" evidence="2">
    <location>
        <begin position="39"/>
        <end position="58"/>
    </location>
</feature>
<dbReference type="InterPro" id="IPR003488">
    <property type="entry name" value="DprA"/>
</dbReference>
<dbReference type="Pfam" id="PF17782">
    <property type="entry name" value="WHD_DprA"/>
    <property type="match status" value="1"/>
</dbReference>
<dbReference type="GO" id="GO:0009294">
    <property type="term" value="P:DNA-mediated transformation"/>
    <property type="evidence" value="ECO:0007669"/>
    <property type="project" value="InterPro"/>
</dbReference>
<dbReference type="InterPro" id="IPR036388">
    <property type="entry name" value="WH-like_DNA-bd_sf"/>
</dbReference>
<dbReference type="PANTHER" id="PTHR43022:SF1">
    <property type="entry name" value="PROTEIN SMF"/>
    <property type="match status" value="1"/>
</dbReference>
<dbReference type="Pfam" id="PF14520">
    <property type="entry name" value="HHH_5"/>
    <property type="match status" value="1"/>
</dbReference>
<dbReference type="Pfam" id="PF02481">
    <property type="entry name" value="DNA_processg_A"/>
    <property type="match status" value="1"/>
</dbReference>
<dbReference type="InterPro" id="IPR041614">
    <property type="entry name" value="DprA_WH"/>
</dbReference>
<keyword evidence="4" id="KW-1185">Reference proteome</keyword>
<dbReference type="RefSeq" id="WP_085473131.1">
    <property type="nucleotide sequence ID" value="NZ_FXAU01000004.1"/>
</dbReference>
<dbReference type="EMBL" id="FXAU01000004">
    <property type="protein sequence ID" value="SMG34518.1"/>
    <property type="molecule type" value="Genomic_DNA"/>
</dbReference>
<dbReference type="OrthoDB" id="9785707at2"/>
<protein>
    <submittedName>
        <fullName evidence="3">DNA processing protein</fullName>
    </submittedName>
</protein>
<proteinExistence type="inferred from homology"/>
<evidence type="ECO:0000313" key="3">
    <source>
        <dbReference type="EMBL" id="SMG34518.1"/>
    </source>
</evidence>
<dbReference type="AlphaFoldDB" id="A0A1X7K1U2"/>